<dbReference type="Gene3D" id="3.90.226.10">
    <property type="entry name" value="2-enoyl-CoA Hydratase, Chain A, domain 1"/>
    <property type="match status" value="1"/>
</dbReference>
<evidence type="ECO:0000313" key="4">
    <source>
        <dbReference type="Proteomes" id="UP000239590"/>
    </source>
</evidence>
<keyword evidence="4" id="KW-1185">Reference proteome</keyword>
<proteinExistence type="predicted"/>
<sequence length="372" mass="42012">MRKASFLLLLLSWATLTFAQQNPASTPTDTTLSIPEKCFETFWQTFEDHYAFFRLRNIDWQASYKQYRPRVTATTSDDSLFSVLSQLVAPFEDDHINIIIPGKRQYKARKPSTFLADFPDKEAKALFWKATDATLERNGFQPVKTIGPVFRNTPLFSYTRSKNYGYIRTGRCFVSEDTSDDAPQDAALAGAILDSVLRQMVGVQALLVDARMNIGGNDEFSYAFAGRFTSKKVLGHSKQTRKGGYEDFTPLEKWYIQPESKKPFTRPVVVLTNDQTASAGDVLAMILKALPQTTLVGENTRGIYSDMYGFELPNQWQISLSNQRYYAADGVCYEAKGTPVDLVVKNTRKEAQQRQDTVLSAALTRLKQGRSK</sequence>
<dbReference type="GO" id="GO:0006508">
    <property type="term" value="P:proteolysis"/>
    <property type="evidence" value="ECO:0007669"/>
    <property type="project" value="InterPro"/>
</dbReference>
<dbReference type="PANTHER" id="PTHR11261:SF3">
    <property type="entry name" value="RETINOL-BINDING PROTEIN 3"/>
    <property type="match status" value="1"/>
</dbReference>
<accession>A0A2S7IRQ8</accession>
<organism evidence="3 4">
    <name type="scientific">Siphonobacter curvatus</name>
    <dbReference type="NCBI Taxonomy" id="2094562"/>
    <lineage>
        <taxon>Bacteria</taxon>
        <taxon>Pseudomonadati</taxon>
        <taxon>Bacteroidota</taxon>
        <taxon>Cytophagia</taxon>
        <taxon>Cytophagales</taxon>
        <taxon>Cytophagaceae</taxon>
        <taxon>Siphonobacter</taxon>
    </lineage>
</organism>
<dbReference type="CDD" id="cd07563">
    <property type="entry name" value="Peptidase_S41_IRBP"/>
    <property type="match status" value="1"/>
</dbReference>
<dbReference type="InterPro" id="IPR005151">
    <property type="entry name" value="Tail-specific_protease"/>
</dbReference>
<feature type="chain" id="PRO_5015771338" description="Tail specific protease domain-containing protein" evidence="1">
    <location>
        <begin position="20"/>
        <end position="372"/>
    </location>
</feature>
<gene>
    <name evidence="3" type="ORF">C5O19_12530</name>
</gene>
<name>A0A2S7IRQ8_9BACT</name>
<dbReference type="InterPro" id="IPR029045">
    <property type="entry name" value="ClpP/crotonase-like_dom_sf"/>
</dbReference>
<dbReference type="Pfam" id="PF14684">
    <property type="entry name" value="Tricorn_C1"/>
    <property type="match status" value="1"/>
</dbReference>
<dbReference type="AlphaFoldDB" id="A0A2S7IRQ8"/>
<evidence type="ECO:0000259" key="2">
    <source>
        <dbReference type="SMART" id="SM00245"/>
    </source>
</evidence>
<dbReference type="Proteomes" id="UP000239590">
    <property type="component" value="Unassembled WGS sequence"/>
</dbReference>
<feature type="domain" description="Tail specific protease" evidence="2">
    <location>
        <begin position="151"/>
        <end position="345"/>
    </location>
</feature>
<dbReference type="EMBL" id="PTRA01000001">
    <property type="protein sequence ID" value="PQA60403.1"/>
    <property type="molecule type" value="Genomic_DNA"/>
</dbReference>
<keyword evidence="1" id="KW-0732">Signal</keyword>
<comment type="caution">
    <text evidence="3">The sequence shown here is derived from an EMBL/GenBank/DDBJ whole genome shotgun (WGS) entry which is preliminary data.</text>
</comment>
<dbReference type="InterPro" id="IPR028204">
    <property type="entry name" value="Tricorn_C1"/>
</dbReference>
<dbReference type="Pfam" id="PF03572">
    <property type="entry name" value="Peptidase_S41"/>
    <property type="match status" value="1"/>
</dbReference>
<dbReference type="GO" id="GO:0008236">
    <property type="term" value="F:serine-type peptidase activity"/>
    <property type="evidence" value="ECO:0007669"/>
    <property type="project" value="InterPro"/>
</dbReference>
<protein>
    <recommendedName>
        <fullName evidence="2">Tail specific protease domain-containing protein</fullName>
    </recommendedName>
</protein>
<dbReference type="OrthoDB" id="6397760at2"/>
<reference evidence="4" key="1">
    <citation type="submission" date="2018-02" db="EMBL/GenBank/DDBJ databases">
        <title>Genome sequencing of Solimonas sp. HR-BB.</title>
        <authorList>
            <person name="Lee Y."/>
            <person name="Jeon C.O."/>
        </authorList>
    </citation>
    <scope>NUCLEOTIDE SEQUENCE [LARGE SCALE GENOMIC DNA]</scope>
    <source>
        <strain evidence="4">HR-U</strain>
    </source>
</reference>
<dbReference type="SMART" id="SM00245">
    <property type="entry name" value="TSPc"/>
    <property type="match status" value="1"/>
</dbReference>
<evidence type="ECO:0000256" key="1">
    <source>
        <dbReference type="SAM" id="SignalP"/>
    </source>
</evidence>
<dbReference type="Gene3D" id="3.30.750.44">
    <property type="match status" value="1"/>
</dbReference>
<dbReference type="RefSeq" id="WP_104712660.1">
    <property type="nucleotide sequence ID" value="NZ_PTRA01000001.1"/>
</dbReference>
<feature type="signal peptide" evidence="1">
    <location>
        <begin position="1"/>
        <end position="19"/>
    </location>
</feature>
<dbReference type="SUPFAM" id="SSF52096">
    <property type="entry name" value="ClpP/crotonase"/>
    <property type="match status" value="1"/>
</dbReference>
<dbReference type="PANTHER" id="PTHR11261">
    <property type="entry name" value="INTERPHOTORECEPTOR RETINOID-BINDING PROTEIN"/>
    <property type="match status" value="1"/>
</dbReference>
<evidence type="ECO:0000313" key="3">
    <source>
        <dbReference type="EMBL" id="PQA60403.1"/>
    </source>
</evidence>